<keyword evidence="3" id="KW-1003">Cell membrane</keyword>
<dbReference type="PANTHER" id="PTHR30252:SF4">
    <property type="entry name" value="CARBON STARVATION"/>
    <property type="match status" value="1"/>
</dbReference>
<feature type="transmembrane region" description="Helical" evidence="7">
    <location>
        <begin position="189"/>
        <end position="211"/>
    </location>
</feature>
<dbReference type="Proteomes" id="UP000250086">
    <property type="component" value="Unassembled WGS sequence"/>
</dbReference>
<evidence type="ECO:0000256" key="2">
    <source>
        <dbReference type="ARBA" id="ARBA00007755"/>
    </source>
</evidence>
<dbReference type="AlphaFoldDB" id="A0A2X0WE64"/>
<dbReference type="Pfam" id="PF02554">
    <property type="entry name" value="CstA"/>
    <property type="match status" value="3"/>
</dbReference>
<dbReference type="GO" id="GO:0009267">
    <property type="term" value="P:cellular response to starvation"/>
    <property type="evidence" value="ECO:0007669"/>
    <property type="project" value="InterPro"/>
</dbReference>
<gene>
    <name evidence="9" type="primary">cstA</name>
    <name evidence="9" type="ORF">NCTC13093_00022</name>
</gene>
<keyword evidence="6 7" id="KW-0472">Membrane</keyword>
<feature type="domain" description="CstA N-terminal" evidence="8">
    <location>
        <begin position="5"/>
        <end position="155"/>
    </location>
</feature>
<feature type="transmembrane region" description="Helical" evidence="7">
    <location>
        <begin position="83"/>
        <end position="101"/>
    </location>
</feature>
<feature type="domain" description="CstA N-terminal" evidence="8">
    <location>
        <begin position="164"/>
        <end position="286"/>
    </location>
</feature>
<evidence type="ECO:0000256" key="6">
    <source>
        <dbReference type="ARBA" id="ARBA00023136"/>
    </source>
</evidence>
<dbReference type="RefSeq" id="WP_113742918.1">
    <property type="nucleotide sequence ID" value="NZ_UAPV01000001.1"/>
</dbReference>
<comment type="subcellular location">
    <subcellularLocation>
        <location evidence="1">Cell membrane</location>
        <topology evidence="1">Multi-pass membrane protein</topology>
    </subcellularLocation>
</comment>
<feature type="transmembrane region" description="Helical" evidence="7">
    <location>
        <begin position="393"/>
        <end position="411"/>
    </location>
</feature>
<feature type="transmembrane region" description="Helical" evidence="7">
    <location>
        <begin position="317"/>
        <end position="338"/>
    </location>
</feature>
<dbReference type="GO" id="GO:0005886">
    <property type="term" value="C:plasma membrane"/>
    <property type="evidence" value="ECO:0007669"/>
    <property type="project" value="UniProtKB-SubCell"/>
</dbReference>
<feature type="transmembrane region" description="Helical" evidence="7">
    <location>
        <begin position="132"/>
        <end position="151"/>
    </location>
</feature>
<evidence type="ECO:0000256" key="7">
    <source>
        <dbReference type="SAM" id="Phobius"/>
    </source>
</evidence>
<evidence type="ECO:0000256" key="1">
    <source>
        <dbReference type="ARBA" id="ARBA00004651"/>
    </source>
</evidence>
<reference evidence="9 10" key="1">
    <citation type="submission" date="2018-06" db="EMBL/GenBank/DDBJ databases">
        <authorList>
            <consortium name="Pathogen Informatics"/>
            <person name="Doyle S."/>
        </authorList>
    </citation>
    <scope>NUCLEOTIDE SEQUENCE [LARGE SCALE GENOMIC DNA]</scope>
    <source>
        <strain evidence="9 10">NCTC13093</strain>
    </source>
</reference>
<feature type="transmembrane region" description="Helical" evidence="7">
    <location>
        <begin position="6"/>
        <end position="25"/>
    </location>
</feature>
<accession>A0A2X0WE64</accession>
<feature type="transmembrane region" description="Helical" evidence="7">
    <location>
        <begin position="231"/>
        <end position="249"/>
    </location>
</feature>
<dbReference type="PANTHER" id="PTHR30252">
    <property type="entry name" value="INNER MEMBRANE PEPTIDE TRANSPORTER"/>
    <property type="match status" value="1"/>
</dbReference>
<evidence type="ECO:0000259" key="8">
    <source>
        <dbReference type="Pfam" id="PF02554"/>
    </source>
</evidence>
<evidence type="ECO:0000256" key="5">
    <source>
        <dbReference type="ARBA" id="ARBA00022989"/>
    </source>
</evidence>
<keyword evidence="10" id="KW-1185">Reference proteome</keyword>
<evidence type="ECO:0000313" key="10">
    <source>
        <dbReference type="Proteomes" id="UP000250086"/>
    </source>
</evidence>
<keyword evidence="4 7" id="KW-0812">Transmembrane</keyword>
<keyword evidence="5 7" id="KW-1133">Transmembrane helix</keyword>
<comment type="similarity">
    <text evidence="2">Belongs to the peptide transporter carbon starvation (CstA) (TC 2.A.114) family.</text>
</comment>
<feature type="transmembrane region" description="Helical" evidence="7">
    <location>
        <begin position="418"/>
        <end position="437"/>
    </location>
</feature>
<feature type="transmembrane region" description="Helical" evidence="7">
    <location>
        <begin position="449"/>
        <end position="467"/>
    </location>
</feature>
<proteinExistence type="inferred from homology"/>
<name>A0A2X0WE64_9GAMM</name>
<protein>
    <submittedName>
        <fullName evidence="9">Carbon starvation protein A</fullName>
    </submittedName>
</protein>
<dbReference type="InterPro" id="IPR051605">
    <property type="entry name" value="CstA"/>
</dbReference>
<feature type="domain" description="CstA N-terminal" evidence="8">
    <location>
        <begin position="317"/>
        <end position="430"/>
    </location>
</feature>
<organism evidence="9 10">
    <name type="scientific">Anaerobiospirillum thomasii</name>
    <dbReference type="NCBI Taxonomy" id="179995"/>
    <lineage>
        <taxon>Bacteria</taxon>
        <taxon>Pseudomonadati</taxon>
        <taxon>Pseudomonadota</taxon>
        <taxon>Gammaproteobacteria</taxon>
        <taxon>Aeromonadales</taxon>
        <taxon>Succinivibrionaceae</taxon>
        <taxon>Anaerobiospirillum</taxon>
    </lineage>
</organism>
<dbReference type="InterPro" id="IPR003706">
    <property type="entry name" value="CstA_N"/>
</dbReference>
<feature type="transmembrane region" description="Helical" evidence="7">
    <location>
        <begin position="269"/>
        <end position="293"/>
    </location>
</feature>
<feature type="transmembrane region" description="Helical" evidence="7">
    <location>
        <begin position="366"/>
        <end position="387"/>
    </location>
</feature>
<evidence type="ECO:0000256" key="4">
    <source>
        <dbReference type="ARBA" id="ARBA00022692"/>
    </source>
</evidence>
<evidence type="ECO:0000256" key="3">
    <source>
        <dbReference type="ARBA" id="ARBA00022475"/>
    </source>
</evidence>
<feature type="transmembrane region" description="Helical" evidence="7">
    <location>
        <begin position="163"/>
        <end position="182"/>
    </location>
</feature>
<sequence>MPNYLWFIIATVALIVGYYTYGKFVEKVFEPNPERKTPAITQADGVDFVTMPKWKLWLIQLLNIAGVGPVFGPIMGALYGPTALLWIVLGSIFAGAVHDYFSGMLSVRYKGANVPQIVGFNLGKLAQQFMRAFAILLLLLVGVVFATAPANLLAKLTPDYLDFAVWLGVIFFYYFVATLVPIDKLIGRIYPLFGALLIIMAVGITVAMFVNMPAEFYNWADWSKNNHPSELPLWPLMFITIACGALSGFHATQSPLMARCLHNEKEGRFVFYGAMIAEGFIGLVWATVGMTFYPDAAALQGVINSGTASAVVYDSSIALMGSVGGIMAILGVIVLPITSGDTAFRAARLTIAEVIKIDQKRPANRLYIAVPVFALGIALSQIDFNIIWRYFGWSNQTLAGIMLWAAAAYLYKRGKFHWICSIPGTFITAACISYILYEPNMGFGMDIGISNIIGAVGAFIILGIFLVKGKSEVAGAPADA</sequence>
<dbReference type="EMBL" id="UAPV01000001">
    <property type="protein sequence ID" value="SPT68647.1"/>
    <property type="molecule type" value="Genomic_DNA"/>
</dbReference>
<evidence type="ECO:0000313" key="9">
    <source>
        <dbReference type="EMBL" id="SPT68647.1"/>
    </source>
</evidence>
<feature type="transmembrane region" description="Helical" evidence="7">
    <location>
        <begin position="56"/>
        <end position="77"/>
    </location>
</feature>